<evidence type="ECO:0000313" key="5">
    <source>
        <dbReference type="Proteomes" id="UP000183997"/>
    </source>
</evidence>
<gene>
    <name evidence="4" type="ORF">SAMN02745123_01895</name>
</gene>
<feature type="transmembrane region" description="Helical" evidence="2">
    <location>
        <begin position="66"/>
        <end position="84"/>
    </location>
</feature>
<feature type="transmembrane region" description="Helical" evidence="2">
    <location>
        <begin position="238"/>
        <end position="257"/>
    </location>
</feature>
<feature type="transmembrane region" description="Helical" evidence="2">
    <location>
        <begin position="34"/>
        <end position="54"/>
    </location>
</feature>
<feature type="transmembrane region" description="Helical" evidence="2">
    <location>
        <begin position="90"/>
        <end position="110"/>
    </location>
</feature>
<dbReference type="AlphaFoldDB" id="A0A1M6SI77"/>
<reference evidence="5" key="1">
    <citation type="submission" date="2016-11" db="EMBL/GenBank/DDBJ databases">
        <authorList>
            <person name="Varghese N."/>
            <person name="Submissions S."/>
        </authorList>
    </citation>
    <scope>NUCLEOTIDE SEQUENCE [LARGE SCALE GENOMIC DNA]</scope>
    <source>
        <strain evidence="5">DSM 10349</strain>
    </source>
</reference>
<accession>A0A1M6SI77</accession>
<keyword evidence="5" id="KW-1185">Reference proteome</keyword>
<comment type="similarity">
    <text evidence="1">Belongs to the EamA transporter family.</text>
</comment>
<protein>
    <submittedName>
        <fullName evidence="4">Threonine/homoserine efflux transporter RhtA</fullName>
    </submittedName>
</protein>
<feature type="transmembrane region" description="Helical" evidence="2">
    <location>
        <begin position="122"/>
        <end position="139"/>
    </location>
</feature>
<dbReference type="Proteomes" id="UP000183997">
    <property type="component" value="Unassembled WGS sequence"/>
</dbReference>
<feature type="transmembrane region" description="Helical" evidence="2">
    <location>
        <begin position="178"/>
        <end position="195"/>
    </location>
</feature>
<dbReference type="STRING" id="1121421.SAMN02745123_01895"/>
<dbReference type="InterPro" id="IPR037185">
    <property type="entry name" value="EmrE-like"/>
</dbReference>
<dbReference type="OrthoDB" id="3180815at2"/>
<feature type="transmembrane region" description="Helical" evidence="2">
    <location>
        <begin position="263"/>
        <end position="282"/>
    </location>
</feature>
<dbReference type="SUPFAM" id="SSF103481">
    <property type="entry name" value="Multidrug resistance efflux transporter EmrE"/>
    <property type="match status" value="2"/>
</dbReference>
<keyword evidence="2" id="KW-0472">Membrane</keyword>
<dbReference type="PANTHER" id="PTHR22911">
    <property type="entry name" value="ACYL-MALONYL CONDENSING ENZYME-RELATED"/>
    <property type="match status" value="1"/>
</dbReference>
<keyword evidence="2" id="KW-1133">Transmembrane helix</keyword>
<proteinExistence type="inferred from homology"/>
<dbReference type="InterPro" id="IPR000620">
    <property type="entry name" value="EamA_dom"/>
</dbReference>
<feature type="transmembrane region" description="Helical" evidence="2">
    <location>
        <begin position="207"/>
        <end position="226"/>
    </location>
</feature>
<evidence type="ECO:0000256" key="1">
    <source>
        <dbReference type="ARBA" id="ARBA00007362"/>
    </source>
</evidence>
<evidence type="ECO:0000313" key="4">
    <source>
        <dbReference type="EMBL" id="SHK44327.1"/>
    </source>
</evidence>
<organism evidence="4 5">
    <name type="scientific">Desulforamulus aeronauticus DSM 10349</name>
    <dbReference type="NCBI Taxonomy" id="1121421"/>
    <lineage>
        <taxon>Bacteria</taxon>
        <taxon>Bacillati</taxon>
        <taxon>Bacillota</taxon>
        <taxon>Clostridia</taxon>
        <taxon>Eubacteriales</taxon>
        <taxon>Peptococcaceae</taxon>
        <taxon>Desulforamulus</taxon>
    </lineage>
</organism>
<keyword evidence="2" id="KW-0812">Transmembrane</keyword>
<dbReference type="RefSeq" id="WP_084082358.1">
    <property type="nucleotide sequence ID" value="NZ_FRAR01000013.1"/>
</dbReference>
<dbReference type="PANTHER" id="PTHR22911:SF137">
    <property type="entry name" value="SOLUTE CARRIER FAMILY 35 MEMBER G2-RELATED"/>
    <property type="match status" value="1"/>
</dbReference>
<feature type="domain" description="EamA" evidence="3">
    <location>
        <begin position="2"/>
        <end position="132"/>
    </location>
</feature>
<feature type="domain" description="EamA" evidence="3">
    <location>
        <begin position="146"/>
        <end position="278"/>
    </location>
</feature>
<evidence type="ECO:0000256" key="2">
    <source>
        <dbReference type="SAM" id="Phobius"/>
    </source>
</evidence>
<dbReference type="Pfam" id="PF00892">
    <property type="entry name" value="EamA"/>
    <property type="match status" value="2"/>
</dbReference>
<dbReference type="GO" id="GO:0016020">
    <property type="term" value="C:membrane"/>
    <property type="evidence" value="ECO:0007669"/>
    <property type="project" value="InterPro"/>
</dbReference>
<dbReference type="EMBL" id="FRAR01000013">
    <property type="protein sequence ID" value="SHK44327.1"/>
    <property type="molecule type" value="Genomic_DNA"/>
</dbReference>
<evidence type="ECO:0000259" key="3">
    <source>
        <dbReference type="Pfam" id="PF00892"/>
    </source>
</evidence>
<name>A0A1M6SI77_9FIRM</name>
<feature type="transmembrane region" description="Helical" evidence="2">
    <location>
        <begin position="145"/>
        <end position="166"/>
    </location>
</feature>
<sequence length="295" mass="31635">MLYMLLVLLAGCSFGLLSPVVKLAYNSGLQPDQVVFTQFFMAWAMLTTIMLVTSRKRMGYKKAGKLALAGVSNGMAGLFFFLSLQTLPASIAIVIMFQFTWMGVLLEAIVDKKWPGKEKFSSVLVLVLGIVMAGGILEGEVKLDLIGVLLATLSAFAYSFYILFSGRVATNEPPINRSVWIITGAVLFSAFIYPPKFIIEGQITTSLIWFGLGIGLLGGVIPTFLLAKGVPQVGPGMATILCSSELPVALLGSALLLGERASILQLLGVLLILFGIAIPYVASNIKKHSGQLTEH</sequence>